<protein>
    <recommendedName>
        <fullName evidence="3">YdhG-like domain-containing protein</fullName>
    </recommendedName>
</protein>
<dbReference type="EMBL" id="JBHMBE010000003">
    <property type="protein sequence ID" value="MFB9646248.1"/>
    <property type="molecule type" value="Genomic_DNA"/>
</dbReference>
<accession>A0ABV5T0W2</accession>
<reference evidence="1 2" key="1">
    <citation type="submission" date="2024-09" db="EMBL/GenBank/DDBJ databases">
        <authorList>
            <person name="Sun Q."/>
            <person name="Mori K."/>
        </authorList>
    </citation>
    <scope>NUCLEOTIDE SEQUENCE [LARGE SCALE GENOMIC DNA]</scope>
    <source>
        <strain evidence="1 2">JCM 1342</strain>
    </source>
</reference>
<gene>
    <name evidence="1" type="ORF">ACFFPJ_10605</name>
</gene>
<proteinExistence type="predicted"/>
<evidence type="ECO:0008006" key="3">
    <source>
        <dbReference type="Google" id="ProtNLM"/>
    </source>
</evidence>
<evidence type="ECO:0000313" key="1">
    <source>
        <dbReference type="EMBL" id="MFB9646248.1"/>
    </source>
</evidence>
<organism evidence="1 2">
    <name type="scientific">Microbacterium terregens</name>
    <dbReference type="NCBI Taxonomy" id="69363"/>
    <lineage>
        <taxon>Bacteria</taxon>
        <taxon>Bacillati</taxon>
        <taxon>Actinomycetota</taxon>
        <taxon>Actinomycetes</taxon>
        <taxon>Micrococcales</taxon>
        <taxon>Microbacteriaceae</taxon>
        <taxon>Microbacterium</taxon>
    </lineage>
</organism>
<dbReference type="SUPFAM" id="SSF159888">
    <property type="entry name" value="YdhG-like"/>
    <property type="match status" value="1"/>
</dbReference>
<sequence>MSTDHVDAYLGGVPEPARTALAELCRIIQSCDDRIRGEIKWNAPSFAIADHFATTGITPGGGIRLVLHTGARRKGDPQRLEIDDPGDLLDWRGADRAFVVFDGVSDVQQHEASLRTIVTEWIDQTQGSAR</sequence>
<name>A0ABV5T0W2_9MICO</name>
<dbReference type="Proteomes" id="UP001589611">
    <property type="component" value="Unassembled WGS sequence"/>
</dbReference>
<evidence type="ECO:0000313" key="2">
    <source>
        <dbReference type="Proteomes" id="UP001589611"/>
    </source>
</evidence>
<keyword evidence="2" id="KW-1185">Reference proteome</keyword>
<comment type="caution">
    <text evidence="1">The sequence shown here is derived from an EMBL/GenBank/DDBJ whole genome shotgun (WGS) entry which is preliminary data.</text>
</comment>
<dbReference type="RefSeq" id="WP_344713019.1">
    <property type="nucleotide sequence ID" value="NZ_BAAAWH010000001.1"/>
</dbReference>